<dbReference type="STRING" id="1454001.AW08_00084"/>
<keyword evidence="3" id="KW-1185">Reference proteome</keyword>
<dbReference type="EC" id="1.1.1.-" evidence="2"/>
<evidence type="ECO:0000259" key="1">
    <source>
        <dbReference type="Pfam" id="PF00248"/>
    </source>
</evidence>
<sequence length="325" mass="35915">MKYRRLGQTGLEVSEVALGCSGYWGDRKFPEKQAAAVVSEAIEHGINFFDTGHNYSAFNAEPRLGRLLGKILRQDRGRVVVSSKAGTVVPAGALFRRPGSRVKDFSPDHIEGSCAQSIANLDCGYLDILQLHGITPAEISEPLLERLYAMKRRGMYRYLGINTHCEPDMAYVASHPEIFDMALIDYSVVQLDREPVIRRLAEAGTGVVAGTVLGQGHLVKGKIGSLRSPADLWYLARAWLRPSGRQLRRRSRYMRETLAAISEMSPAQAAIAYVLGNPGIASCVFGTTRVANLREIVDAVDRTLDDDSIQAIRRGFELPWRTPES</sequence>
<dbReference type="AlphaFoldDB" id="A0A011N3Z3"/>
<evidence type="ECO:0000313" key="3">
    <source>
        <dbReference type="Proteomes" id="UP000020218"/>
    </source>
</evidence>
<evidence type="ECO:0000313" key="2">
    <source>
        <dbReference type="EMBL" id="EXI69591.1"/>
    </source>
</evidence>
<protein>
    <submittedName>
        <fullName evidence="2">L-glyceraldehyde 3-phosphate reductase</fullName>
        <ecNumber evidence="2">1.1.1.-</ecNumber>
    </submittedName>
</protein>
<comment type="caution">
    <text evidence="2">The sequence shown here is derived from an EMBL/GenBank/DDBJ whole genome shotgun (WGS) entry which is preliminary data.</text>
</comment>
<dbReference type="PANTHER" id="PTHR43312">
    <property type="entry name" value="D-THREO-ALDOSE 1-DEHYDROGENASE"/>
    <property type="match status" value="1"/>
</dbReference>
<dbReference type="InterPro" id="IPR053135">
    <property type="entry name" value="AKR2_Oxidoreductase"/>
</dbReference>
<dbReference type="EMBL" id="JFAX01000001">
    <property type="protein sequence ID" value="EXI69591.1"/>
    <property type="molecule type" value="Genomic_DNA"/>
</dbReference>
<name>A0A011N3Z3_9PROT</name>
<dbReference type="PANTHER" id="PTHR43312:SF1">
    <property type="entry name" value="NADP-DEPENDENT OXIDOREDUCTASE DOMAIN-CONTAINING PROTEIN"/>
    <property type="match status" value="1"/>
</dbReference>
<dbReference type="Proteomes" id="UP000020218">
    <property type="component" value="Unassembled WGS sequence"/>
</dbReference>
<keyword evidence="2" id="KW-0560">Oxidoreductase</keyword>
<accession>A0A011N3Z3</accession>
<organism evidence="2 3">
    <name type="scientific">Candidatus Accumulibacter adjunctus</name>
    <dbReference type="NCBI Taxonomy" id="1454001"/>
    <lineage>
        <taxon>Bacteria</taxon>
        <taxon>Pseudomonadati</taxon>
        <taxon>Pseudomonadota</taxon>
        <taxon>Betaproteobacteria</taxon>
        <taxon>Candidatus Accumulibacter</taxon>
    </lineage>
</organism>
<dbReference type="Gene3D" id="3.20.20.100">
    <property type="entry name" value="NADP-dependent oxidoreductase domain"/>
    <property type="match status" value="1"/>
</dbReference>
<dbReference type="PATRIC" id="fig|1454001.3.peg.265"/>
<dbReference type="SUPFAM" id="SSF51430">
    <property type="entry name" value="NAD(P)-linked oxidoreductase"/>
    <property type="match status" value="1"/>
</dbReference>
<feature type="domain" description="NADP-dependent oxidoreductase" evidence="1">
    <location>
        <begin position="24"/>
        <end position="313"/>
    </location>
</feature>
<gene>
    <name evidence="2" type="primary">gpr_1</name>
    <name evidence="2" type="ORF">AW08_00084</name>
</gene>
<dbReference type="InterPro" id="IPR023210">
    <property type="entry name" value="NADP_OxRdtase_dom"/>
</dbReference>
<reference evidence="2" key="1">
    <citation type="submission" date="2014-02" db="EMBL/GenBank/DDBJ databases">
        <title>Expanding our view of genomic diversity in Candidatus Accumulibacter clades.</title>
        <authorList>
            <person name="Skennerton C.T."/>
            <person name="Barr J.J."/>
            <person name="Slater F.R."/>
            <person name="Bond P.L."/>
            <person name="Tyson G.W."/>
        </authorList>
    </citation>
    <scope>NUCLEOTIDE SEQUENCE [LARGE SCALE GENOMIC DNA]</scope>
</reference>
<dbReference type="GO" id="GO:0016491">
    <property type="term" value="F:oxidoreductase activity"/>
    <property type="evidence" value="ECO:0007669"/>
    <property type="project" value="UniProtKB-KW"/>
</dbReference>
<dbReference type="Pfam" id="PF00248">
    <property type="entry name" value="Aldo_ket_red"/>
    <property type="match status" value="1"/>
</dbReference>
<dbReference type="InterPro" id="IPR036812">
    <property type="entry name" value="NAD(P)_OxRdtase_dom_sf"/>
</dbReference>
<proteinExistence type="predicted"/>
<dbReference type="CDD" id="cd19095">
    <property type="entry name" value="AKR_PA4992-like"/>
    <property type="match status" value="1"/>
</dbReference>